<dbReference type="EMBL" id="JWZT01002598">
    <property type="protein sequence ID" value="KII69084.1"/>
    <property type="molecule type" value="Genomic_DNA"/>
</dbReference>
<dbReference type="InterPro" id="IPR050331">
    <property type="entry name" value="Zinc_finger"/>
</dbReference>
<reference evidence="9 10" key="1">
    <citation type="journal article" date="2014" name="Genome Biol. Evol.">
        <title>The genome of the myxosporean Thelohanellus kitauei shows adaptations to nutrient acquisition within its fish host.</title>
        <authorList>
            <person name="Yang Y."/>
            <person name="Xiong J."/>
            <person name="Zhou Z."/>
            <person name="Huo F."/>
            <person name="Miao W."/>
            <person name="Ran C."/>
            <person name="Liu Y."/>
            <person name="Zhang J."/>
            <person name="Feng J."/>
            <person name="Wang M."/>
            <person name="Wang M."/>
            <person name="Wang L."/>
            <person name="Yao B."/>
        </authorList>
    </citation>
    <scope>NUCLEOTIDE SEQUENCE [LARGE SCALE GENOMIC DNA]</scope>
    <source>
        <strain evidence="9">Wuqing</strain>
    </source>
</reference>
<keyword evidence="3" id="KW-0677">Repeat</keyword>
<dbReference type="PANTHER" id="PTHR16515">
    <property type="entry name" value="PR DOMAIN ZINC FINGER PROTEIN"/>
    <property type="match status" value="1"/>
</dbReference>
<dbReference type="Pfam" id="PF00096">
    <property type="entry name" value="zf-C2H2"/>
    <property type="match status" value="1"/>
</dbReference>
<dbReference type="GO" id="GO:0008270">
    <property type="term" value="F:zinc ion binding"/>
    <property type="evidence" value="ECO:0007669"/>
    <property type="project" value="UniProtKB-KW"/>
</dbReference>
<dbReference type="OrthoDB" id="3437960at2759"/>
<keyword evidence="2" id="KW-0479">Metal-binding</keyword>
<dbReference type="FunFam" id="3.30.160.60:FF:000303">
    <property type="entry name" value="Zinc finger protein 41"/>
    <property type="match status" value="1"/>
</dbReference>
<evidence type="ECO:0000256" key="5">
    <source>
        <dbReference type="ARBA" id="ARBA00022833"/>
    </source>
</evidence>
<keyword evidence="4 7" id="KW-0863">Zinc-finger</keyword>
<dbReference type="GO" id="GO:0010468">
    <property type="term" value="P:regulation of gene expression"/>
    <property type="evidence" value="ECO:0007669"/>
    <property type="project" value="TreeGrafter"/>
</dbReference>
<accession>A0A0C2IUL6</accession>
<comment type="caution">
    <text evidence="9">The sequence shown here is derived from an EMBL/GenBank/DDBJ whole genome shotgun (WGS) entry which is preliminary data.</text>
</comment>
<evidence type="ECO:0000256" key="4">
    <source>
        <dbReference type="ARBA" id="ARBA00022771"/>
    </source>
</evidence>
<dbReference type="GO" id="GO:0005634">
    <property type="term" value="C:nucleus"/>
    <property type="evidence" value="ECO:0007669"/>
    <property type="project" value="UniProtKB-SubCell"/>
</dbReference>
<evidence type="ECO:0000313" key="10">
    <source>
        <dbReference type="Proteomes" id="UP000031668"/>
    </source>
</evidence>
<name>A0A0C2IUL6_THEKT</name>
<gene>
    <name evidence="9" type="ORF">RF11_10638</name>
</gene>
<dbReference type="SMART" id="SM00355">
    <property type="entry name" value="ZnF_C2H2"/>
    <property type="match status" value="3"/>
</dbReference>
<evidence type="ECO:0000256" key="7">
    <source>
        <dbReference type="PROSITE-ProRule" id="PRU00042"/>
    </source>
</evidence>
<keyword evidence="10" id="KW-1185">Reference proteome</keyword>
<evidence type="ECO:0000256" key="2">
    <source>
        <dbReference type="ARBA" id="ARBA00022723"/>
    </source>
</evidence>
<evidence type="ECO:0000313" key="9">
    <source>
        <dbReference type="EMBL" id="KII69084.1"/>
    </source>
</evidence>
<feature type="domain" description="C2H2-type" evidence="8">
    <location>
        <begin position="391"/>
        <end position="419"/>
    </location>
</feature>
<proteinExistence type="predicted"/>
<dbReference type="PROSITE" id="PS50157">
    <property type="entry name" value="ZINC_FINGER_C2H2_2"/>
    <property type="match status" value="3"/>
</dbReference>
<dbReference type="InterPro" id="IPR013087">
    <property type="entry name" value="Znf_C2H2_type"/>
</dbReference>
<feature type="domain" description="C2H2-type" evidence="8">
    <location>
        <begin position="306"/>
        <end position="334"/>
    </location>
</feature>
<keyword evidence="5" id="KW-0862">Zinc</keyword>
<dbReference type="AlphaFoldDB" id="A0A0C2IUL6"/>
<sequence length="429" mass="50221">MHFLDGLILRKEEIDPRYIKLVHQKISYEHAQTYLFGWIKIGPDRVLISKRIAKKLQRWSPSPQTLIGSESISFDRSGPSAIKINEIPNIPEYIQNTRNSGVAKFQKRRNLSLTVITPYEARDGVGWFTGEFNRRCDIHIHKINKYTSLEIILNRNVGDSHQTKWPKYISKDRNIYEQNIEIIYNGGRTFWLIACLRILPRQKFLAWFPFQQWLDYVHTPEDCFQCPGDVPLRTKPQLTLLKQSEISKTLSTRQLEIVENAIQLTDETVLESIQCFMCSSSLSSSAYLARPTTSSPCVDALRGREFECKFFEIRFGKGEILRVHIRQVHNETKPYKCPICNKSFSQSISLSKHFLRHTDDCPFQYDICPQRFRALSMLATYLRKDTEEKPFKCPTCEQTFYSHLALHGHIRRLHKTEPPSRRNRRRPPG</sequence>
<protein>
    <submittedName>
        <fullName evidence="9">PR domain zinc finger protein 14</fullName>
    </submittedName>
</protein>
<feature type="domain" description="C2H2-type" evidence="8">
    <location>
        <begin position="335"/>
        <end position="362"/>
    </location>
</feature>
<keyword evidence="6" id="KW-0539">Nucleus</keyword>
<dbReference type="SUPFAM" id="SSF57667">
    <property type="entry name" value="beta-beta-alpha zinc fingers"/>
    <property type="match status" value="2"/>
</dbReference>
<dbReference type="PROSITE" id="PS00028">
    <property type="entry name" value="ZINC_FINGER_C2H2_1"/>
    <property type="match status" value="2"/>
</dbReference>
<evidence type="ECO:0000256" key="3">
    <source>
        <dbReference type="ARBA" id="ARBA00022737"/>
    </source>
</evidence>
<evidence type="ECO:0000259" key="8">
    <source>
        <dbReference type="PROSITE" id="PS50157"/>
    </source>
</evidence>
<dbReference type="PANTHER" id="PTHR16515:SF49">
    <property type="entry name" value="GASTRULA ZINC FINGER PROTEIN XLCGF49.1-LIKE-RELATED"/>
    <property type="match status" value="1"/>
</dbReference>
<evidence type="ECO:0000256" key="6">
    <source>
        <dbReference type="ARBA" id="ARBA00023242"/>
    </source>
</evidence>
<dbReference type="InterPro" id="IPR036236">
    <property type="entry name" value="Znf_C2H2_sf"/>
</dbReference>
<dbReference type="GO" id="GO:1990837">
    <property type="term" value="F:sequence-specific double-stranded DNA binding"/>
    <property type="evidence" value="ECO:0007669"/>
    <property type="project" value="UniProtKB-ARBA"/>
</dbReference>
<comment type="subcellular location">
    <subcellularLocation>
        <location evidence="1">Nucleus</location>
    </subcellularLocation>
</comment>
<dbReference type="Gene3D" id="3.30.160.60">
    <property type="entry name" value="Classic Zinc Finger"/>
    <property type="match status" value="2"/>
</dbReference>
<evidence type="ECO:0000256" key="1">
    <source>
        <dbReference type="ARBA" id="ARBA00004123"/>
    </source>
</evidence>
<dbReference type="Proteomes" id="UP000031668">
    <property type="component" value="Unassembled WGS sequence"/>
</dbReference>
<organism evidence="9 10">
    <name type="scientific">Thelohanellus kitauei</name>
    <name type="common">Myxosporean</name>
    <dbReference type="NCBI Taxonomy" id="669202"/>
    <lineage>
        <taxon>Eukaryota</taxon>
        <taxon>Metazoa</taxon>
        <taxon>Cnidaria</taxon>
        <taxon>Myxozoa</taxon>
        <taxon>Myxosporea</taxon>
        <taxon>Bivalvulida</taxon>
        <taxon>Platysporina</taxon>
        <taxon>Myxobolidae</taxon>
        <taxon>Thelohanellus</taxon>
    </lineage>
</organism>